<evidence type="ECO:0000256" key="1">
    <source>
        <dbReference type="ARBA" id="ARBA00010641"/>
    </source>
</evidence>
<dbReference type="SUPFAM" id="SSF88659">
    <property type="entry name" value="Sigma3 and sigma4 domains of RNA polymerase sigma factors"/>
    <property type="match status" value="1"/>
</dbReference>
<evidence type="ECO:0000256" key="4">
    <source>
        <dbReference type="ARBA" id="ARBA00023125"/>
    </source>
</evidence>
<dbReference type="InterPro" id="IPR013249">
    <property type="entry name" value="RNA_pol_sigma70_r4_t2"/>
</dbReference>
<dbReference type="Pfam" id="PF04542">
    <property type="entry name" value="Sigma70_r2"/>
    <property type="match status" value="1"/>
</dbReference>
<dbReference type="PANTHER" id="PTHR43133">
    <property type="entry name" value="RNA POLYMERASE ECF-TYPE SIGMA FACTO"/>
    <property type="match status" value="1"/>
</dbReference>
<reference evidence="8" key="1">
    <citation type="submission" date="2019-03" db="EMBL/GenBank/DDBJ databases">
        <title>Single cell metagenomics reveals metabolic interactions within the superorganism composed of flagellate Streblomastix strix and complex community of Bacteroidetes bacteria on its surface.</title>
        <authorList>
            <person name="Treitli S.C."/>
            <person name="Kolisko M."/>
            <person name="Husnik F."/>
            <person name="Keeling P."/>
            <person name="Hampl V."/>
        </authorList>
    </citation>
    <scope>NUCLEOTIDE SEQUENCE</scope>
    <source>
        <strain evidence="8">STM</strain>
    </source>
</reference>
<evidence type="ECO:0000256" key="2">
    <source>
        <dbReference type="ARBA" id="ARBA00023015"/>
    </source>
</evidence>
<dbReference type="NCBIfam" id="TIGR02937">
    <property type="entry name" value="sigma70-ECF"/>
    <property type="match status" value="1"/>
</dbReference>
<feature type="domain" description="RNA polymerase sigma factor 70 region 4 type 2" evidence="7">
    <location>
        <begin position="105"/>
        <end position="154"/>
    </location>
</feature>
<keyword evidence="2" id="KW-0805">Transcription regulation</keyword>
<dbReference type="EMBL" id="SNRY01000104">
    <property type="protein sequence ID" value="KAA6347175.1"/>
    <property type="molecule type" value="Genomic_DNA"/>
</dbReference>
<dbReference type="Gene3D" id="1.10.10.10">
    <property type="entry name" value="Winged helix-like DNA-binding domain superfamily/Winged helix DNA-binding domain"/>
    <property type="match status" value="1"/>
</dbReference>
<dbReference type="InterPro" id="IPR000838">
    <property type="entry name" value="RNA_pol_sigma70_ECF_CS"/>
</dbReference>
<dbReference type="SUPFAM" id="SSF88946">
    <property type="entry name" value="Sigma2 domain of RNA polymerase sigma factors"/>
    <property type="match status" value="1"/>
</dbReference>
<gene>
    <name evidence="8" type="ORF">EZS27_005344</name>
</gene>
<dbReference type="GO" id="GO:0006352">
    <property type="term" value="P:DNA-templated transcription initiation"/>
    <property type="evidence" value="ECO:0007669"/>
    <property type="project" value="InterPro"/>
</dbReference>
<proteinExistence type="inferred from homology"/>
<evidence type="ECO:0000259" key="6">
    <source>
        <dbReference type="Pfam" id="PF04542"/>
    </source>
</evidence>
<keyword evidence="4" id="KW-0238">DNA-binding</keyword>
<organism evidence="8">
    <name type="scientific">termite gut metagenome</name>
    <dbReference type="NCBI Taxonomy" id="433724"/>
    <lineage>
        <taxon>unclassified sequences</taxon>
        <taxon>metagenomes</taxon>
        <taxon>organismal metagenomes</taxon>
    </lineage>
</organism>
<keyword evidence="3" id="KW-0731">Sigma factor</keyword>
<dbReference type="InterPro" id="IPR014284">
    <property type="entry name" value="RNA_pol_sigma-70_dom"/>
</dbReference>
<dbReference type="InterPro" id="IPR013324">
    <property type="entry name" value="RNA_pol_sigma_r3/r4-like"/>
</dbReference>
<dbReference type="PANTHER" id="PTHR43133:SF25">
    <property type="entry name" value="RNA POLYMERASE SIGMA FACTOR RFAY-RELATED"/>
    <property type="match status" value="1"/>
</dbReference>
<dbReference type="GO" id="GO:0003677">
    <property type="term" value="F:DNA binding"/>
    <property type="evidence" value="ECO:0007669"/>
    <property type="project" value="UniProtKB-KW"/>
</dbReference>
<comment type="caution">
    <text evidence="8">The sequence shown here is derived from an EMBL/GenBank/DDBJ whole genome shotgun (WGS) entry which is preliminary data.</text>
</comment>
<dbReference type="GO" id="GO:0016987">
    <property type="term" value="F:sigma factor activity"/>
    <property type="evidence" value="ECO:0007669"/>
    <property type="project" value="UniProtKB-KW"/>
</dbReference>
<feature type="domain" description="RNA polymerase sigma-70 region 2" evidence="6">
    <location>
        <begin position="14"/>
        <end position="76"/>
    </location>
</feature>
<keyword evidence="5" id="KW-0804">Transcription</keyword>
<evidence type="ECO:0000259" key="7">
    <source>
        <dbReference type="Pfam" id="PF08281"/>
    </source>
</evidence>
<dbReference type="InterPro" id="IPR036388">
    <property type="entry name" value="WH-like_DNA-bd_sf"/>
</dbReference>
<evidence type="ECO:0000256" key="5">
    <source>
        <dbReference type="ARBA" id="ARBA00023163"/>
    </source>
</evidence>
<dbReference type="InterPro" id="IPR039425">
    <property type="entry name" value="RNA_pol_sigma-70-like"/>
</dbReference>
<sequence>MKKSTFRESLEKAQGELFRHAFRFTSNKEDAEDLLQETCLKALINEDKYIPDTNFNAWIYTIMRNIFINDYRKLHRRKISVESIDLHCLSEPTDAPDARVKVKEMVHLINTLPVKHKKALQLYIVGFKYEEIAGKLNMPLGSVKSNVFFARQRLSNII</sequence>
<dbReference type="InterPro" id="IPR013325">
    <property type="entry name" value="RNA_pol_sigma_r2"/>
</dbReference>
<dbReference type="AlphaFoldDB" id="A0A5J4SQ11"/>
<comment type="similarity">
    <text evidence="1">Belongs to the sigma-70 factor family. ECF subfamily.</text>
</comment>
<evidence type="ECO:0000313" key="8">
    <source>
        <dbReference type="EMBL" id="KAA6347175.1"/>
    </source>
</evidence>
<dbReference type="InterPro" id="IPR007627">
    <property type="entry name" value="RNA_pol_sigma70_r2"/>
</dbReference>
<name>A0A5J4SQ11_9ZZZZ</name>
<accession>A0A5J4SQ11</accession>
<protein>
    <submittedName>
        <fullName evidence="8">ECF RNA polymerase sigma factor EcfG</fullName>
    </submittedName>
</protein>
<dbReference type="Pfam" id="PF08281">
    <property type="entry name" value="Sigma70_r4_2"/>
    <property type="match status" value="1"/>
</dbReference>
<evidence type="ECO:0000256" key="3">
    <source>
        <dbReference type="ARBA" id="ARBA00023082"/>
    </source>
</evidence>
<dbReference type="Gene3D" id="1.10.1740.10">
    <property type="match status" value="1"/>
</dbReference>
<dbReference type="PROSITE" id="PS01063">
    <property type="entry name" value="SIGMA70_ECF"/>
    <property type="match status" value="1"/>
</dbReference>